<keyword evidence="2" id="KW-1185">Reference proteome</keyword>
<name>A0A7I9V7K3_9ACTN</name>
<evidence type="ECO:0000313" key="1">
    <source>
        <dbReference type="EMBL" id="GEE01063.1"/>
    </source>
</evidence>
<reference evidence="2" key="1">
    <citation type="submission" date="2019-06" db="EMBL/GenBank/DDBJ databases">
        <title>Gordonia isolated from sludge of a wastewater treatment plant.</title>
        <authorList>
            <person name="Tamura T."/>
            <person name="Aoyama K."/>
            <person name="Kang Y."/>
            <person name="Saito S."/>
            <person name="Akiyama N."/>
            <person name="Yazawa K."/>
            <person name="Gonoi T."/>
            <person name="Mikami Y."/>
        </authorList>
    </citation>
    <scope>NUCLEOTIDE SEQUENCE [LARGE SCALE GENOMIC DNA]</scope>
    <source>
        <strain evidence="2">NBRC 107696</strain>
    </source>
</reference>
<comment type="caution">
    <text evidence="1">The sequence shown here is derived from an EMBL/GenBank/DDBJ whole genome shotgun (WGS) entry which is preliminary data.</text>
</comment>
<dbReference type="Proteomes" id="UP000444960">
    <property type="component" value="Unassembled WGS sequence"/>
</dbReference>
<proteinExistence type="predicted"/>
<evidence type="ECO:0000313" key="2">
    <source>
        <dbReference type="Proteomes" id="UP000444960"/>
    </source>
</evidence>
<accession>A0A7I9V7K3</accession>
<protein>
    <submittedName>
        <fullName evidence="1">Uncharacterized protein</fullName>
    </submittedName>
</protein>
<organism evidence="1 2">
    <name type="scientific">Gordonia spumicola</name>
    <dbReference type="NCBI Taxonomy" id="589161"/>
    <lineage>
        <taxon>Bacteria</taxon>
        <taxon>Bacillati</taxon>
        <taxon>Actinomycetota</taxon>
        <taxon>Actinomycetes</taxon>
        <taxon>Mycobacteriales</taxon>
        <taxon>Gordoniaceae</taxon>
        <taxon>Gordonia</taxon>
    </lineage>
</organism>
<dbReference type="AlphaFoldDB" id="A0A7I9V7K3"/>
<dbReference type="EMBL" id="BJOV01000003">
    <property type="protein sequence ID" value="GEE01063.1"/>
    <property type="molecule type" value="Genomic_DNA"/>
</dbReference>
<gene>
    <name evidence="1" type="ORF">nbrc107696_15090</name>
</gene>
<sequence length="74" mass="7473">MTIPASAVTYSATAPAGGLYMYPKSNQNLGSPQVVMTSTSGLAELVTWTPLLSVSYPAGAAICTFSGTITVSVA</sequence>